<dbReference type="InterPro" id="IPR011992">
    <property type="entry name" value="EF-hand-dom_pair"/>
</dbReference>
<feature type="region of interest" description="Disordered" evidence="16">
    <location>
        <begin position="276"/>
        <end position="299"/>
    </location>
</feature>
<dbReference type="OrthoDB" id="2015333at2759"/>
<evidence type="ECO:0000256" key="14">
    <source>
        <dbReference type="ARBA" id="ARBA00023203"/>
    </source>
</evidence>
<feature type="compositionally biased region" description="Low complexity" evidence="16">
    <location>
        <begin position="983"/>
        <end position="994"/>
    </location>
</feature>
<dbReference type="Proteomes" id="UP000094336">
    <property type="component" value="Unassembled WGS sequence"/>
</dbReference>
<dbReference type="InterPro" id="IPR000261">
    <property type="entry name" value="EH_dom"/>
</dbReference>
<dbReference type="PROSITE" id="PS50222">
    <property type="entry name" value="EF_HAND_2"/>
    <property type="match status" value="1"/>
</dbReference>
<keyword evidence="7" id="KW-1003">Cell membrane</keyword>
<dbReference type="STRING" id="984486.A0A1E3QT92"/>
<feature type="region of interest" description="Disordered" evidence="16">
    <location>
        <begin position="68"/>
        <end position="89"/>
    </location>
</feature>
<feature type="compositionally biased region" description="Low complexity" evidence="16">
    <location>
        <begin position="337"/>
        <end position="370"/>
    </location>
</feature>
<dbReference type="EMBL" id="KV454430">
    <property type="protein sequence ID" value="ODQ80147.1"/>
    <property type="molecule type" value="Genomic_DNA"/>
</dbReference>
<dbReference type="Pfam" id="PF08226">
    <property type="entry name" value="DUF1720"/>
    <property type="match status" value="1"/>
</dbReference>
<keyword evidence="12" id="KW-0175">Coiled coil</keyword>
<feature type="compositionally biased region" description="Low complexity" evidence="16">
    <location>
        <begin position="1138"/>
        <end position="1149"/>
    </location>
</feature>
<evidence type="ECO:0000256" key="1">
    <source>
        <dbReference type="ARBA" id="ARBA00004125"/>
    </source>
</evidence>
<feature type="region of interest" description="Disordered" evidence="16">
    <location>
        <begin position="337"/>
        <end position="374"/>
    </location>
</feature>
<dbReference type="GO" id="GO:0030479">
    <property type="term" value="C:actin cortical patch"/>
    <property type="evidence" value="ECO:0007669"/>
    <property type="project" value="UniProtKB-SubCell"/>
</dbReference>
<keyword evidence="9" id="KW-0254">Endocytosis</keyword>
<feature type="region of interest" description="Disordered" evidence="16">
    <location>
        <begin position="1054"/>
        <end position="1351"/>
    </location>
</feature>
<keyword evidence="14" id="KW-0009">Actin-binding</keyword>
<feature type="compositionally biased region" description="Acidic residues" evidence="16">
    <location>
        <begin position="1155"/>
        <end position="1170"/>
    </location>
</feature>
<dbReference type="Gene3D" id="1.10.238.10">
    <property type="entry name" value="EF-hand"/>
    <property type="match status" value="2"/>
</dbReference>
<dbReference type="Pfam" id="PF12763">
    <property type="entry name" value="EH"/>
    <property type="match status" value="2"/>
</dbReference>
<dbReference type="PANTHER" id="PTHR11216:SF173">
    <property type="entry name" value="ACTIN CYTOSKELETON-REGULATORY COMPLEX PROTEIN PAN1"/>
    <property type="match status" value="1"/>
</dbReference>
<feature type="region of interest" description="Disordered" evidence="16">
    <location>
        <begin position="586"/>
        <end position="633"/>
    </location>
</feature>
<name>A0A1E3QT92_9ASCO</name>
<dbReference type="SMART" id="SM00054">
    <property type="entry name" value="EFh"/>
    <property type="match status" value="2"/>
</dbReference>
<feature type="compositionally biased region" description="Pro residues" evidence="16">
    <location>
        <begin position="1270"/>
        <end position="1331"/>
    </location>
</feature>
<reference evidence="20" key="1">
    <citation type="submission" date="2016-05" db="EMBL/GenBank/DDBJ databases">
        <title>Comparative genomics of biotechnologically important yeasts.</title>
        <authorList>
            <consortium name="DOE Joint Genome Institute"/>
            <person name="Riley R."/>
            <person name="Haridas S."/>
            <person name="Wolfe K.H."/>
            <person name="Lopes M.R."/>
            <person name="Hittinger C.T."/>
            <person name="Goker M."/>
            <person name="Salamov A."/>
            <person name="Wisecaver J."/>
            <person name="Long T.M."/>
            <person name="Aerts A.L."/>
            <person name="Barry K."/>
            <person name="Choi C."/>
            <person name="Clum A."/>
            <person name="Coughlan A.Y."/>
            <person name="Deshpande S."/>
            <person name="Douglass A.P."/>
            <person name="Hanson S.J."/>
            <person name="Klenk H.-P."/>
            <person name="Labutti K."/>
            <person name="Lapidus A."/>
            <person name="Lindquist E."/>
            <person name="Lipzen A."/>
            <person name="Meier-Kolthoff J.P."/>
            <person name="Ohm R.A."/>
            <person name="Otillar R.P."/>
            <person name="Pangilinan J."/>
            <person name="Peng Y."/>
            <person name="Rokas A."/>
            <person name="Rosa C.A."/>
            <person name="Scheuner C."/>
            <person name="Sibirny A.A."/>
            <person name="Slot J.C."/>
            <person name="Stielow J.B."/>
            <person name="Sun H."/>
            <person name="Kurtzman C.P."/>
            <person name="Blackwell M."/>
            <person name="Grigoriev I.V."/>
            <person name="Jeffries T.W."/>
        </authorList>
    </citation>
    <scope>NUCLEOTIDE SEQUENCE [LARGE SCALE GENOMIC DNA]</scope>
    <source>
        <strain evidence="20">NRRL Y-12698</strain>
    </source>
</reference>
<evidence type="ECO:0000259" key="17">
    <source>
        <dbReference type="PROSITE" id="PS50031"/>
    </source>
</evidence>
<keyword evidence="15" id="KW-0206">Cytoskeleton</keyword>
<feature type="domain" description="EH" evidence="17">
    <location>
        <begin position="487"/>
        <end position="575"/>
    </location>
</feature>
<feature type="compositionally biased region" description="Polar residues" evidence="16">
    <location>
        <begin position="288"/>
        <end position="299"/>
    </location>
</feature>
<keyword evidence="11" id="KW-0967">Endosome</keyword>
<keyword evidence="8" id="KW-0963">Cytoplasm</keyword>
<dbReference type="GeneID" id="30148647"/>
<evidence type="ECO:0000313" key="19">
    <source>
        <dbReference type="EMBL" id="ODQ80147.1"/>
    </source>
</evidence>
<evidence type="ECO:0000256" key="3">
    <source>
        <dbReference type="ARBA" id="ARBA00004413"/>
    </source>
</evidence>
<protein>
    <recommendedName>
        <fullName evidence="5">Actin cytoskeleton-regulatory complex protein PAN1</fullName>
    </recommendedName>
    <alternativeName>
        <fullName evidence="6">Actin cytoskeleton-regulatory complex protein pan1</fullName>
    </alternativeName>
</protein>
<feature type="region of interest" description="Disordered" evidence="16">
    <location>
        <begin position="862"/>
        <end position="909"/>
    </location>
</feature>
<accession>A0A1E3QT92</accession>
<dbReference type="GO" id="GO:0016197">
    <property type="term" value="P:endosomal transport"/>
    <property type="evidence" value="ECO:0007669"/>
    <property type="project" value="TreeGrafter"/>
</dbReference>
<dbReference type="FunFam" id="1.10.238.10:FF:000349">
    <property type="entry name" value="Actin cytoskeleton-regulatory complex protein PAN1"/>
    <property type="match status" value="1"/>
</dbReference>
<evidence type="ECO:0000313" key="20">
    <source>
        <dbReference type="Proteomes" id="UP000094336"/>
    </source>
</evidence>
<dbReference type="InterPro" id="IPR002048">
    <property type="entry name" value="EF_hand_dom"/>
</dbReference>
<evidence type="ECO:0000256" key="8">
    <source>
        <dbReference type="ARBA" id="ARBA00022490"/>
    </source>
</evidence>
<feature type="domain" description="EH" evidence="17">
    <location>
        <begin position="105"/>
        <end position="187"/>
    </location>
</feature>
<proteinExistence type="inferred from homology"/>
<dbReference type="SUPFAM" id="SSF47473">
    <property type="entry name" value="EF-hand"/>
    <property type="match status" value="2"/>
</dbReference>
<dbReference type="InterPro" id="IPR013182">
    <property type="entry name" value="DUF1720"/>
</dbReference>
<dbReference type="SMART" id="SM00027">
    <property type="entry name" value="EH"/>
    <property type="match status" value="2"/>
</dbReference>
<feature type="compositionally biased region" description="Low complexity" evidence="16">
    <location>
        <begin position="1001"/>
        <end position="1010"/>
    </location>
</feature>
<evidence type="ECO:0000256" key="9">
    <source>
        <dbReference type="ARBA" id="ARBA00022583"/>
    </source>
</evidence>
<comment type="similarity">
    <text evidence="4">Belongs to the PAN1 family.</text>
</comment>
<evidence type="ECO:0000256" key="6">
    <source>
        <dbReference type="ARBA" id="ARBA00020728"/>
    </source>
</evidence>
<evidence type="ECO:0000256" key="7">
    <source>
        <dbReference type="ARBA" id="ARBA00022475"/>
    </source>
</evidence>
<dbReference type="GO" id="GO:0010008">
    <property type="term" value="C:endosome membrane"/>
    <property type="evidence" value="ECO:0007669"/>
    <property type="project" value="UniProtKB-SubCell"/>
</dbReference>
<keyword evidence="10" id="KW-0677">Repeat</keyword>
<feature type="compositionally biased region" description="Acidic residues" evidence="16">
    <location>
        <begin position="1019"/>
        <end position="1028"/>
    </location>
</feature>
<keyword evidence="13" id="KW-0472">Membrane</keyword>
<sequence>MYSYNQNGAGSYQQPLQSQSTGFYQLQYQGQQQPQFYQQQALQPESTGFYQPQQQQFQQPQYQQPLNTQATGFAPMPPAPQAPQAPPAQPVKIPSIRLSFISAADQLKFESLFRSVVVPGEQAVSGDAARDVLLKSGLPPLTLAEIWQLSDTTRLGQLLFPEFALALHLCNKALQGQALPRVLETHVQNEVSSFVDAISFAIPEDEGKALAGTPFSKPQESSIHALASVLPQQTGYQQQQAGYQPLQAQVTGYQPQPTGFQPQQTGFQPQTGFLQQQLTGGQPLQQQRTGNQPLQQQRTGGLVPLQAHVTGGLVPLQTGFQAQQTGFQSFQAQPTGFLQQQQTGGQPQQTGRPLQQQQTGGQPLQQQRTGNGFVPPPAAPLLNQATGMNNQINLQATGMNSQTNLQATGMNQLSQQGLAVQPTGLVPQPTGKPGQWGFVNMPTGGLPGLSAMQNHFLPNSDQASGLLQSQMGGSAASNVTWAITKDEKSIYDGIFKAWDTGSGSIDGETAIGIFGKAGLARSDLELIWNLADPSNKGKLNRDEFAVAMHLVYRRLNGYELPLRLPAELVPPSAKILTDSFNTLKNSMRDDKMRNKPKSDGRRFKNDDDSMSSSSNRHRNRSEQDSSPSDKLSVEQLKKLVHEKKILLAAIDARDEDSNSSLNAQRDRNEIETLKIRIQGVQAKLDGSVSGANDTVKRDLVKRLHAMTDRVPQLLQQISQIDSQMTQAKIELYRIQLSKSHPGVSIVGTGPNGTITDADRRRAKSKALLAQRMAALTGKKLAEDAVSVEEIEAKLQQEAESIQRENGIEQGIITDIEKGIRDLKEGVERELHTSDVSAAGAEKWERGVGVHAEVNEFIANLPKPRSSQAPTQAPTQAPVQAPVPTSVPSAHSPSPVASTPEPASESYSAYKTPEERAAYIKAKAKERMNERLAKFGMRRSKTDVGGTPEPGAKSEVKPEAPVAVQNSVPIQTPVAPVSKDVKSTVDSSIPASVTAPAPPVRAPVAAPAAAPSQVFQPEDSSSDDDEEYQELIRQKKALEAKKLKKKEDKEARLAKLRQEMEALESDDEEPVKTENVQSETRGVEPTTHASNPFAKVAVSAPSTVGAPPTVGAPSAVDAPIDRNNNPFFKPEVKVDQFDSKAAAAQRASQRGHTAASDDDWDDSEKDSSDEEGPLRNSGAARLASMLFSGMAPPPTANLQADREVAKETAKMEQLSVAPVTPRAEIPTPEMPSAPEPAFQPSATASPYLSASEYGEAPQMSIPPLPMTSAPPFLPESTAPPPPPLPTSSAPPPLPTSFAPPPLPTSSAPPPPPFPSVAAPPPLPMAPPAPPVDSPLLFGSAPPPPQMAAPMVPAPTGGAPNLLALLGQITGGKLLRKVDDSEKRIVEGGTVGRVL</sequence>
<evidence type="ECO:0000256" key="2">
    <source>
        <dbReference type="ARBA" id="ARBA00004134"/>
    </source>
</evidence>
<comment type="subcellular location">
    <subcellularLocation>
        <location evidence="3">Cell membrane</location>
        <topology evidence="3">Peripheral membrane protein</topology>
        <orientation evidence="3">Cytoplasmic side</orientation>
    </subcellularLocation>
    <subcellularLocation>
        <location evidence="2">Cytoplasm</location>
        <location evidence="2">Cytoskeleton</location>
        <location evidence="2">Actin patch</location>
    </subcellularLocation>
    <subcellularLocation>
        <location evidence="1">Endosome membrane</location>
        <topology evidence="1">Peripheral membrane protein</topology>
        <orientation evidence="1">Cytoplasmic side</orientation>
    </subcellularLocation>
</comment>
<gene>
    <name evidence="19" type="ORF">BABINDRAFT_171183</name>
</gene>
<dbReference type="RefSeq" id="XP_018985475.1">
    <property type="nucleotide sequence ID" value="XM_019130794.1"/>
</dbReference>
<dbReference type="GO" id="GO:0006897">
    <property type="term" value="P:endocytosis"/>
    <property type="evidence" value="ECO:0007669"/>
    <property type="project" value="UniProtKB-KW"/>
</dbReference>
<dbReference type="CDD" id="cd00052">
    <property type="entry name" value="EH"/>
    <property type="match status" value="2"/>
</dbReference>
<evidence type="ECO:0000256" key="4">
    <source>
        <dbReference type="ARBA" id="ARBA00009351"/>
    </source>
</evidence>
<dbReference type="PROSITE" id="PS50031">
    <property type="entry name" value="EH"/>
    <property type="match status" value="2"/>
</dbReference>
<feature type="compositionally biased region" description="Pro residues" evidence="16">
    <location>
        <begin position="75"/>
        <end position="89"/>
    </location>
</feature>
<organism evidence="19 20">
    <name type="scientific">Babjeviella inositovora NRRL Y-12698</name>
    <dbReference type="NCBI Taxonomy" id="984486"/>
    <lineage>
        <taxon>Eukaryota</taxon>
        <taxon>Fungi</taxon>
        <taxon>Dikarya</taxon>
        <taxon>Ascomycota</taxon>
        <taxon>Saccharomycotina</taxon>
        <taxon>Pichiomycetes</taxon>
        <taxon>Serinales incertae sedis</taxon>
        <taxon>Babjeviella</taxon>
    </lineage>
</organism>
<evidence type="ECO:0000256" key="5">
    <source>
        <dbReference type="ARBA" id="ARBA00015110"/>
    </source>
</evidence>
<dbReference type="GO" id="GO:0005886">
    <property type="term" value="C:plasma membrane"/>
    <property type="evidence" value="ECO:0007669"/>
    <property type="project" value="UniProtKB-SubCell"/>
</dbReference>
<evidence type="ECO:0000256" key="12">
    <source>
        <dbReference type="ARBA" id="ARBA00023054"/>
    </source>
</evidence>
<evidence type="ECO:0000256" key="13">
    <source>
        <dbReference type="ARBA" id="ARBA00023136"/>
    </source>
</evidence>
<evidence type="ECO:0000259" key="18">
    <source>
        <dbReference type="PROSITE" id="PS50222"/>
    </source>
</evidence>
<feature type="domain" description="EF-hand" evidence="18">
    <location>
        <begin position="519"/>
        <end position="554"/>
    </location>
</feature>
<feature type="compositionally biased region" description="Low complexity" evidence="16">
    <location>
        <begin position="276"/>
        <end position="287"/>
    </location>
</feature>
<dbReference type="GO" id="GO:0003779">
    <property type="term" value="F:actin binding"/>
    <property type="evidence" value="ECO:0007669"/>
    <property type="project" value="UniProtKB-KW"/>
</dbReference>
<dbReference type="PANTHER" id="PTHR11216">
    <property type="entry name" value="EH DOMAIN"/>
    <property type="match status" value="1"/>
</dbReference>
<feature type="compositionally biased region" description="Low complexity" evidence="16">
    <location>
        <begin position="867"/>
        <end position="899"/>
    </location>
</feature>
<evidence type="ECO:0000256" key="16">
    <source>
        <dbReference type="SAM" id="MobiDB-lite"/>
    </source>
</evidence>
<keyword evidence="20" id="KW-1185">Reference proteome</keyword>
<evidence type="ECO:0000256" key="15">
    <source>
        <dbReference type="ARBA" id="ARBA00023212"/>
    </source>
</evidence>
<feature type="region of interest" description="Disordered" evidence="16">
    <location>
        <begin position="930"/>
        <end position="1032"/>
    </location>
</feature>
<feature type="compositionally biased region" description="Basic and acidic residues" evidence="16">
    <location>
        <begin position="586"/>
        <end position="607"/>
    </location>
</feature>
<feature type="compositionally biased region" description="Basic and acidic residues" evidence="16">
    <location>
        <begin position="1199"/>
        <end position="1209"/>
    </location>
</feature>
<evidence type="ECO:0000256" key="10">
    <source>
        <dbReference type="ARBA" id="ARBA00022737"/>
    </source>
</evidence>
<evidence type="ECO:0000256" key="11">
    <source>
        <dbReference type="ARBA" id="ARBA00022753"/>
    </source>
</evidence>
<dbReference type="GO" id="GO:0005509">
    <property type="term" value="F:calcium ion binding"/>
    <property type="evidence" value="ECO:0007669"/>
    <property type="project" value="InterPro"/>
</dbReference>